<dbReference type="InParanoid" id="A0A0D0AUC9"/>
<feature type="compositionally biased region" description="Low complexity" evidence="1">
    <location>
        <begin position="111"/>
        <end position="132"/>
    </location>
</feature>
<protein>
    <submittedName>
        <fullName evidence="2">Uncharacterized protein</fullName>
    </submittedName>
</protein>
<dbReference type="HOGENOM" id="CLU_1836467_0_0_1"/>
<dbReference type="EMBL" id="KN835421">
    <property type="protein sequence ID" value="KIK37917.1"/>
    <property type="molecule type" value="Genomic_DNA"/>
</dbReference>
<dbReference type="OrthoDB" id="10445480at2759"/>
<sequence length="140" mass="15273">MSIVFVTLAVPMKNNEDVCQSLFDVGVICLDCVRSRTWLVPVETIGSVAHVTLKRQFWTSVDAVQNQTKLRNDCKELDEDGYISDDIGRQGEKAAGLKGFLISKPLETLPRYAAPPTSAPSRSSRSASPQPRFTSSGSAI</sequence>
<gene>
    <name evidence="2" type="ORF">CY34DRAFT_15364</name>
</gene>
<evidence type="ECO:0000313" key="3">
    <source>
        <dbReference type="Proteomes" id="UP000054485"/>
    </source>
</evidence>
<evidence type="ECO:0000256" key="1">
    <source>
        <dbReference type="SAM" id="MobiDB-lite"/>
    </source>
</evidence>
<organism evidence="2 3">
    <name type="scientific">Suillus luteus UH-Slu-Lm8-n1</name>
    <dbReference type="NCBI Taxonomy" id="930992"/>
    <lineage>
        <taxon>Eukaryota</taxon>
        <taxon>Fungi</taxon>
        <taxon>Dikarya</taxon>
        <taxon>Basidiomycota</taxon>
        <taxon>Agaricomycotina</taxon>
        <taxon>Agaricomycetes</taxon>
        <taxon>Agaricomycetidae</taxon>
        <taxon>Boletales</taxon>
        <taxon>Suillineae</taxon>
        <taxon>Suillaceae</taxon>
        <taxon>Suillus</taxon>
    </lineage>
</organism>
<proteinExistence type="predicted"/>
<accession>A0A0D0AUC9</accession>
<reference evidence="2 3" key="1">
    <citation type="submission" date="2014-04" db="EMBL/GenBank/DDBJ databases">
        <authorList>
            <consortium name="DOE Joint Genome Institute"/>
            <person name="Kuo A."/>
            <person name="Ruytinx J."/>
            <person name="Rineau F."/>
            <person name="Colpaert J."/>
            <person name="Kohler A."/>
            <person name="Nagy L.G."/>
            <person name="Floudas D."/>
            <person name="Copeland A."/>
            <person name="Barry K.W."/>
            <person name="Cichocki N."/>
            <person name="Veneault-Fourrey C."/>
            <person name="LaButti K."/>
            <person name="Lindquist E.A."/>
            <person name="Lipzen A."/>
            <person name="Lundell T."/>
            <person name="Morin E."/>
            <person name="Murat C."/>
            <person name="Sun H."/>
            <person name="Tunlid A."/>
            <person name="Henrissat B."/>
            <person name="Grigoriev I.V."/>
            <person name="Hibbett D.S."/>
            <person name="Martin F."/>
            <person name="Nordberg H.P."/>
            <person name="Cantor M.N."/>
            <person name="Hua S.X."/>
        </authorList>
    </citation>
    <scope>NUCLEOTIDE SEQUENCE [LARGE SCALE GENOMIC DNA]</scope>
    <source>
        <strain evidence="2 3">UH-Slu-Lm8-n1</strain>
    </source>
</reference>
<evidence type="ECO:0000313" key="2">
    <source>
        <dbReference type="EMBL" id="KIK37917.1"/>
    </source>
</evidence>
<reference evidence="3" key="2">
    <citation type="submission" date="2015-01" db="EMBL/GenBank/DDBJ databases">
        <title>Evolutionary Origins and Diversification of the Mycorrhizal Mutualists.</title>
        <authorList>
            <consortium name="DOE Joint Genome Institute"/>
            <consortium name="Mycorrhizal Genomics Consortium"/>
            <person name="Kohler A."/>
            <person name="Kuo A."/>
            <person name="Nagy L.G."/>
            <person name="Floudas D."/>
            <person name="Copeland A."/>
            <person name="Barry K.W."/>
            <person name="Cichocki N."/>
            <person name="Veneault-Fourrey C."/>
            <person name="LaButti K."/>
            <person name="Lindquist E.A."/>
            <person name="Lipzen A."/>
            <person name="Lundell T."/>
            <person name="Morin E."/>
            <person name="Murat C."/>
            <person name="Riley R."/>
            <person name="Ohm R."/>
            <person name="Sun H."/>
            <person name="Tunlid A."/>
            <person name="Henrissat B."/>
            <person name="Grigoriev I.V."/>
            <person name="Hibbett D.S."/>
            <person name="Martin F."/>
        </authorList>
    </citation>
    <scope>NUCLEOTIDE SEQUENCE [LARGE SCALE GENOMIC DNA]</scope>
    <source>
        <strain evidence="3">UH-Slu-Lm8-n1</strain>
    </source>
</reference>
<feature type="region of interest" description="Disordered" evidence="1">
    <location>
        <begin position="111"/>
        <end position="140"/>
    </location>
</feature>
<keyword evidence="3" id="KW-1185">Reference proteome</keyword>
<name>A0A0D0AUC9_9AGAM</name>
<dbReference type="AlphaFoldDB" id="A0A0D0AUC9"/>
<dbReference type="Proteomes" id="UP000054485">
    <property type="component" value="Unassembled WGS sequence"/>
</dbReference>